<evidence type="ECO:0000313" key="3">
    <source>
        <dbReference type="Proteomes" id="UP000017836"/>
    </source>
</evidence>
<feature type="non-terminal residue" evidence="2">
    <location>
        <position position="76"/>
    </location>
</feature>
<sequence>MHICCSYREGTLAERVRSYCQKLRRERRGPMGFLWSLQRGEGANESEGSLAEQRREEGKRERVEAYRAEKSKREEG</sequence>
<dbReference type="AlphaFoldDB" id="U5CLB6"/>
<protein>
    <submittedName>
        <fullName evidence="2">Uncharacterized protein</fullName>
    </submittedName>
</protein>
<proteinExistence type="predicted"/>
<dbReference type="Proteomes" id="UP000017836">
    <property type="component" value="Unassembled WGS sequence"/>
</dbReference>
<evidence type="ECO:0000256" key="1">
    <source>
        <dbReference type="SAM" id="MobiDB-lite"/>
    </source>
</evidence>
<organism evidence="2 3">
    <name type="scientific">Amborella trichopoda</name>
    <dbReference type="NCBI Taxonomy" id="13333"/>
    <lineage>
        <taxon>Eukaryota</taxon>
        <taxon>Viridiplantae</taxon>
        <taxon>Streptophyta</taxon>
        <taxon>Embryophyta</taxon>
        <taxon>Tracheophyta</taxon>
        <taxon>Spermatophyta</taxon>
        <taxon>Magnoliopsida</taxon>
        <taxon>Amborellales</taxon>
        <taxon>Amborellaceae</taxon>
        <taxon>Amborella</taxon>
    </lineage>
</organism>
<dbReference type="EMBL" id="KI394983">
    <property type="protein sequence ID" value="ERM99815.1"/>
    <property type="molecule type" value="Genomic_DNA"/>
</dbReference>
<gene>
    <name evidence="2" type="ORF">AMTR_s02647p00008760</name>
</gene>
<dbReference type="HOGENOM" id="CLU_199977_0_0_1"/>
<feature type="region of interest" description="Disordered" evidence="1">
    <location>
        <begin position="35"/>
        <end position="76"/>
    </location>
</feature>
<accession>U5CLB6</accession>
<evidence type="ECO:0000313" key="2">
    <source>
        <dbReference type="EMBL" id="ERM99815.1"/>
    </source>
</evidence>
<reference evidence="3" key="1">
    <citation type="journal article" date="2013" name="Science">
        <title>The Amborella genome and the evolution of flowering plants.</title>
        <authorList>
            <consortium name="Amborella Genome Project"/>
        </authorList>
    </citation>
    <scope>NUCLEOTIDE SEQUENCE [LARGE SCALE GENOMIC DNA]</scope>
</reference>
<name>U5CLB6_AMBTC</name>
<feature type="compositionally biased region" description="Basic and acidic residues" evidence="1">
    <location>
        <begin position="52"/>
        <end position="76"/>
    </location>
</feature>
<keyword evidence="3" id="KW-1185">Reference proteome</keyword>